<feature type="domain" description="C2H2-type" evidence="3">
    <location>
        <begin position="1071"/>
        <end position="1098"/>
    </location>
</feature>
<dbReference type="GO" id="GO:0000978">
    <property type="term" value="F:RNA polymerase II cis-regulatory region sequence-specific DNA binding"/>
    <property type="evidence" value="ECO:0007669"/>
    <property type="project" value="TreeGrafter"/>
</dbReference>
<feature type="non-terminal residue" evidence="4">
    <location>
        <position position="1"/>
    </location>
</feature>
<feature type="domain" description="C2H2-type" evidence="3">
    <location>
        <begin position="850"/>
        <end position="873"/>
    </location>
</feature>
<keyword evidence="1" id="KW-0479">Metal-binding</keyword>
<feature type="domain" description="C2H2-type" evidence="3">
    <location>
        <begin position="504"/>
        <end position="531"/>
    </location>
</feature>
<protein>
    <submittedName>
        <fullName evidence="4">Ras-responsive element-binding protein 1</fullName>
    </submittedName>
</protein>
<feature type="compositionally biased region" description="Polar residues" evidence="2">
    <location>
        <begin position="782"/>
        <end position="795"/>
    </location>
</feature>
<feature type="domain" description="C2H2-type" evidence="3">
    <location>
        <begin position="532"/>
        <end position="555"/>
    </location>
</feature>
<reference evidence="4" key="1">
    <citation type="submission" date="2022-07" db="EMBL/GenBank/DDBJ databases">
        <authorList>
            <person name="Trinca V."/>
            <person name="Uliana J.V.C."/>
            <person name="Torres T.T."/>
            <person name="Ward R.J."/>
            <person name="Monesi N."/>
        </authorList>
    </citation>
    <scope>NUCLEOTIDE SEQUENCE</scope>
    <source>
        <strain evidence="4">HSMRA1968</strain>
        <tissue evidence="4">Whole embryos</tissue>
    </source>
</reference>
<feature type="domain" description="C2H2-type" evidence="3">
    <location>
        <begin position="473"/>
        <end position="495"/>
    </location>
</feature>
<dbReference type="FunFam" id="3.30.160.60:FF:000682">
    <property type="entry name" value="ras-responsive element-binding protein 1 isoform X1"/>
    <property type="match status" value="1"/>
</dbReference>
<dbReference type="FunFam" id="3.30.160.60:FF:000813">
    <property type="entry name" value="ras-responsive element-binding protein 1 isoform X1"/>
    <property type="match status" value="1"/>
</dbReference>
<dbReference type="FunFam" id="3.30.160.60:FF:002095">
    <property type="entry name" value="ras-responsive element-binding protein 1"/>
    <property type="match status" value="1"/>
</dbReference>
<evidence type="ECO:0000256" key="1">
    <source>
        <dbReference type="PROSITE-ProRule" id="PRU00042"/>
    </source>
</evidence>
<feature type="compositionally biased region" description="Polar residues" evidence="2">
    <location>
        <begin position="61"/>
        <end position="85"/>
    </location>
</feature>
<dbReference type="OrthoDB" id="6077919at2759"/>
<feature type="domain" description="C2H2-type" evidence="3">
    <location>
        <begin position="148"/>
        <end position="175"/>
    </location>
</feature>
<dbReference type="InterPro" id="IPR052795">
    <property type="entry name" value="RREB1"/>
</dbReference>
<feature type="region of interest" description="Disordered" evidence="2">
    <location>
        <begin position="172"/>
        <end position="201"/>
    </location>
</feature>
<dbReference type="GO" id="GO:0001228">
    <property type="term" value="F:DNA-binding transcription activator activity, RNA polymerase II-specific"/>
    <property type="evidence" value="ECO:0007669"/>
    <property type="project" value="TreeGrafter"/>
</dbReference>
<feature type="domain" description="C2H2-type" evidence="3">
    <location>
        <begin position="1043"/>
        <end position="1070"/>
    </location>
</feature>
<dbReference type="InterPro" id="IPR036236">
    <property type="entry name" value="Znf_C2H2_sf"/>
</dbReference>
<dbReference type="PROSITE" id="PS50157">
    <property type="entry name" value="ZINC_FINGER_C2H2_2"/>
    <property type="match status" value="11"/>
</dbReference>
<gene>
    <name evidence="4" type="primary">RREB1_2</name>
    <name evidence="4" type="ORF">Bhyg_10921</name>
</gene>
<feature type="region of interest" description="Disordered" evidence="2">
    <location>
        <begin position="782"/>
        <end position="817"/>
    </location>
</feature>
<dbReference type="FunFam" id="3.30.160.60:FF:001788">
    <property type="entry name" value="ras-responsive element-binding protein 1"/>
    <property type="match status" value="1"/>
</dbReference>
<keyword evidence="1" id="KW-0863">Zinc-finger</keyword>
<feature type="domain" description="C2H2-type" evidence="3">
    <location>
        <begin position="120"/>
        <end position="147"/>
    </location>
</feature>
<feature type="region of interest" description="Disordered" evidence="2">
    <location>
        <begin position="379"/>
        <end position="409"/>
    </location>
</feature>
<evidence type="ECO:0000259" key="3">
    <source>
        <dbReference type="PROSITE" id="PS50157"/>
    </source>
</evidence>
<feature type="domain" description="C2H2-type" evidence="3">
    <location>
        <begin position="89"/>
        <end position="116"/>
    </location>
</feature>
<evidence type="ECO:0000313" key="5">
    <source>
        <dbReference type="Proteomes" id="UP001151699"/>
    </source>
</evidence>
<name>A0A9Q0RZP7_9DIPT</name>
<feature type="compositionally biased region" description="Polar residues" evidence="2">
    <location>
        <begin position="379"/>
        <end position="400"/>
    </location>
</feature>
<dbReference type="Gene3D" id="3.30.160.60">
    <property type="entry name" value="Classic Zinc Finger"/>
    <property type="match status" value="7"/>
</dbReference>
<dbReference type="InterPro" id="IPR013087">
    <property type="entry name" value="Znf_C2H2_type"/>
</dbReference>
<dbReference type="EMBL" id="WJQU01000003">
    <property type="protein sequence ID" value="KAJ6638188.1"/>
    <property type="molecule type" value="Genomic_DNA"/>
</dbReference>
<feature type="compositionally biased region" description="Polar residues" evidence="2">
    <location>
        <begin position="179"/>
        <end position="190"/>
    </location>
</feature>
<dbReference type="FunFam" id="3.30.160.60:FF:002512">
    <property type="entry name" value="Pebbled, isoform A"/>
    <property type="match status" value="1"/>
</dbReference>
<accession>A0A9Q0RZP7</accession>
<feature type="region of interest" description="Disordered" evidence="2">
    <location>
        <begin position="1"/>
        <end position="35"/>
    </location>
</feature>
<dbReference type="PANTHER" id="PTHR46451:SF1">
    <property type="entry name" value="RAS-RESPONSIVE ELEMENT-BINDING PROTEIN 1"/>
    <property type="match status" value="1"/>
</dbReference>
<keyword evidence="1" id="KW-0862">Zinc</keyword>
<dbReference type="GO" id="GO:0005634">
    <property type="term" value="C:nucleus"/>
    <property type="evidence" value="ECO:0007669"/>
    <property type="project" value="TreeGrafter"/>
</dbReference>
<sequence>KNYFTATMLKSRSNQLSETTERRSSTNSDSSIEPMDISAKTVSIPNNNNVKRFHKMDGSPTRLNTSESFSDTNDNMHSSPESTSTNNRYTCPICGVMSDTQHDLTEHIRDHNSMDDAQNFTCQICHKVLSSSSSLDRHVLVHTGERPFTCKLCLGTFTTNGNMHRHMRTHQQRDGDNYESASSTNNNYSNDGKRKIIDDDGTSMKRRLKTINNNNIVKKQLIRLGCVRNDFSSICSLENHMDKEHPSIPPKCRQCGVVFKNHKTLNGHQCGVSNKNHLVTHGFKDLTFVDFSSDKFPLIAKSMCEQGVRAPVSNQKFECPNCNRAFPCVKTVEIHKENCRSTDAPQDFSIRKRKASETSDEDAKRDDFFAHLDLQNKSTPQSASFNVTDSESNKSLNQSDAKSERKIPLPYDTKDLGDIQSIINVTSSGGFLKQLDKSVPHFVPKELSFARDEEEAQDAFTAEFRKMKLRGEFPCKLCMAVFPNLRALKGHNRVHLSAAGSGPYRCNMCPFSIHDKSALIRHMRIHNGDRPYECSHCNYAFTTKANCERHLRNRHGKTTRDEVKRSIIYHASENSSCNDPVKKMQIYNATYDNDDVVIKEPHSPLANLKDIASAETMKIHVKSLDQLTKPTIEEMEREKAVNSFVSHQRPIDLSMDVIDLSREEEEEEGNTSKIDLSMLEKNQLFFMAQQQLICEHFAKVDPAHYFHLPQIYRNLMFSGGGFPIHPLLMQSPFMTPNELKDVHSEDRPRLPMFQSGLMGSQIFPPPPGAAASISPHTINQAKELQQRSSPLSQGHPNVVKSPQIVSHNPQQQIASSTQSTNLIHNSGPVIKNGVPMPTQKQRRYRTERPFACEHCTATFTLRSNMERHIKKKHPQYWVQRQRNGHSILRRRSGSNDSGQIIIPPENPPQLPPQSIGSNPLSSISDQVKFVIQQFLSLQSRNDSDNGNTIPPQPEDDDESQLIIDEDSSINSSDLPFKCHLCDGSFSERTACLDHIRNLHTQDFTLLMSKGAIEADAEQQIASAEDEEKNENRGKYPDYANRKVICAFCMRRFWSTEDLRRHMRTHSGERPFQCNICMRKFTLKHSMLRHQKKHTNTNPVGNGNSASDLSDEESTSMVVTNPLSRLLKIPDLIPKELSWKLQNELRRSDFARGEGEETSELIGNLLGISDPRILNRVFLSSPDEAAKLLGVEK</sequence>
<feature type="compositionally biased region" description="Polar residues" evidence="2">
    <location>
        <begin position="1"/>
        <end position="16"/>
    </location>
</feature>
<dbReference type="PANTHER" id="PTHR46451">
    <property type="entry name" value="RAS-RESPONSIVE ELEMENT-BINDING PROTEIN 1"/>
    <property type="match status" value="1"/>
</dbReference>
<feature type="region of interest" description="Disordered" evidence="2">
    <location>
        <begin position="888"/>
        <end position="921"/>
    </location>
</feature>
<evidence type="ECO:0000256" key="2">
    <source>
        <dbReference type="SAM" id="MobiDB-lite"/>
    </source>
</evidence>
<dbReference type="PROSITE" id="PS00028">
    <property type="entry name" value="ZINC_FINGER_C2H2_1"/>
    <property type="match status" value="9"/>
</dbReference>
<organism evidence="4 5">
    <name type="scientific">Pseudolycoriella hygida</name>
    <dbReference type="NCBI Taxonomy" id="35572"/>
    <lineage>
        <taxon>Eukaryota</taxon>
        <taxon>Metazoa</taxon>
        <taxon>Ecdysozoa</taxon>
        <taxon>Arthropoda</taxon>
        <taxon>Hexapoda</taxon>
        <taxon>Insecta</taxon>
        <taxon>Pterygota</taxon>
        <taxon>Neoptera</taxon>
        <taxon>Endopterygota</taxon>
        <taxon>Diptera</taxon>
        <taxon>Nematocera</taxon>
        <taxon>Sciaroidea</taxon>
        <taxon>Sciaridae</taxon>
        <taxon>Pseudolycoriella</taxon>
    </lineage>
</organism>
<dbReference type="Proteomes" id="UP001151699">
    <property type="component" value="Chromosome X"/>
</dbReference>
<feature type="region of interest" description="Disordered" evidence="2">
    <location>
        <begin position="940"/>
        <end position="959"/>
    </location>
</feature>
<feature type="compositionally biased region" description="Polar residues" evidence="2">
    <location>
        <begin position="1095"/>
        <end position="1107"/>
    </location>
</feature>
<dbReference type="Pfam" id="PF00096">
    <property type="entry name" value="zf-C2H2"/>
    <property type="match status" value="3"/>
</dbReference>
<feature type="compositionally biased region" description="Polar residues" evidence="2">
    <location>
        <begin position="940"/>
        <end position="949"/>
    </location>
</feature>
<dbReference type="AlphaFoldDB" id="A0A9Q0RZP7"/>
<evidence type="ECO:0000313" key="4">
    <source>
        <dbReference type="EMBL" id="KAJ6638188.1"/>
    </source>
</evidence>
<feature type="domain" description="C2H2-type" evidence="3">
    <location>
        <begin position="976"/>
        <end position="1004"/>
    </location>
</feature>
<feature type="compositionally biased region" description="Polar residues" evidence="2">
    <location>
        <begin position="803"/>
        <end position="817"/>
    </location>
</feature>
<feature type="region of interest" description="Disordered" evidence="2">
    <location>
        <begin position="48"/>
        <end position="85"/>
    </location>
</feature>
<dbReference type="SMART" id="SM00355">
    <property type="entry name" value="ZnF_C2H2"/>
    <property type="match status" value="12"/>
</dbReference>
<feature type="domain" description="C2H2-type" evidence="3">
    <location>
        <begin position="317"/>
        <end position="345"/>
    </location>
</feature>
<keyword evidence="5" id="KW-1185">Reference proteome</keyword>
<dbReference type="SUPFAM" id="SSF57667">
    <property type="entry name" value="beta-beta-alpha zinc fingers"/>
    <property type="match status" value="4"/>
</dbReference>
<dbReference type="GO" id="GO:0008270">
    <property type="term" value="F:zinc ion binding"/>
    <property type="evidence" value="ECO:0007669"/>
    <property type="project" value="UniProtKB-KW"/>
</dbReference>
<proteinExistence type="predicted"/>
<comment type="caution">
    <text evidence="4">The sequence shown here is derived from an EMBL/GenBank/DDBJ whole genome shotgun (WGS) entry which is preliminary data.</text>
</comment>
<feature type="region of interest" description="Disordered" evidence="2">
    <location>
        <begin position="1092"/>
        <end position="1112"/>
    </location>
</feature>